<gene>
    <name evidence="2" type="ORF">M0R45_026593</name>
</gene>
<reference evidence="2 3" key="1">
    <citation type="journal article" date="2023" name="G3 (Bethesda)">
        <title>A chromosome-length genome assembly and annotation of blackberry (Rubus argutus, cv. 'Hillquist').</title>
        <authorList>
            <person name="Bruna T."/>
            <person name="Aryal R."/>
            <person name="Dudchenko O."/>
            <person name="Sargent D.J."/>
            <person name="Mead D."/>
            <person name="Buti M."/>
            <person name="Cavallini A."/>
            <person name="Hytonen T."/>
            <person name="Andres J."/>
            <person name="Pham M."/>
            <person name="Weisz D."/>
            <person name="Mascagni F."/>
            <person name="Usai G."/>
            <person name="Natali L."/>
            <person name="Bassil N."/>
            <person name="Fernandez G.E."/>
            <person name="Lomsadze A."/>
            <person name="Armour M."/>
            <person name="Olukolu B."/>
            <person name="Poorten T."/>
            <person name="Britton C."/>
            <person name="Davik J."/>
            <person name="Ashrafi H."/>
            <person name="Aiden E.L."/>
            <person name="Borodovsky M."/>
            <person name="Worthington M."/>
        </authorList>
    </citation>
    <scope>NUCLEOTIDE SEQUENCE [LARGE SCALE GENOMIC DNA]</scope>
    <source>
        <strain evidence="2">PI 553951</strain>
    </source>
</reference>
<dbReference type="InterPro" id="IPR012871">
    <property type="entry name" value="DUF1668_ORYSA"/>
</dbReference>
<evidence type="ECO:0000313" key="3">
    <source>
        <dbReference type="Proteomes" id="UP001457282"/>
    </source>
</evidence>
<protein>
    <submittedName>
        <fullName evidence="2">Uncharacterized protein</fullName>
    </submittedName>
</protein>
<feature type="compositionally biased region" description="Basic residues" evidence="1">
    <location>
        <begin position="15"/>
        <end position="29"/>
    </location>
</feature>
<dbReference type="InterPro" id="IPR015915">
    <property type="entry name" value="Kelch-typ_b-propeller"/>
</dbReference>
<dbReference type="InterPro" id="IPR037293">
    <property type="entry name" value="Gal_Oxidase_central_sf"/>
</dbReference>
<dbReference type="AlphaFoldDB" id="A0AAW1WXW3"/>
<dbReference type="Pfam" id="PF07893">
    <property type="entry name" value="DUF1668"/>
    <property type="match status" value="1"/>
</dbReference>
<proteinExistence type="predicted"/>
<name>A0AAW1WXW3_RUBAR</name>
<keyword evidence="3" id="KW-1185">Reference proteome</keyword>
<dbReference type="Proteomes" id="UP001457282">
    <property type="component" value="Unassembled WGS sequence"/>
</dbReference>
<organism evidence="2 3">
    <name type="scientific">Rubus argutus</name>
    <name type="common">Southern blackberry</name>
    <dbReference type="NCBI Taxonomy" id="59490"/>
    <lineage>
        <taxon>Eukaryota</taxon>
        <taxon>Viridiplantae</taxon>
        <taxon>Streptophyta</taxon>
        <taxon>Embryophyta</taxon>
        <taxon>Tracheophyta</taxon>
        <taxon>Spermatophyta</taxon>
        <taxon>Magnoliopsida</taxon>
        <taxon>eudicotyledons</taxon>
        <taxon>Gunneridae</taxon>
        <taxon>Pentapetalae</taxon>
        <taxon>rosids</taxon>
        <taxon>fabids</taxon>
        <taxon>Rosales</taxon>
        <taxon>Rosaceae</taxon>
        <taxon>Rosoideae</taxon>
        <taxon>Rosoideae incertae sedis</taxon>
        <taxon>Rubus</taxon>
    </lineage>
</organism>
<sequence>MSPKNGGDGEEERHHRQRHGRVHRHKSDKHRRDACVTRKKKKISLELELEEEEASKSLYICYLEYRRNWVAYVIRSIKLGDLLSSSSSSSDDALQLRQVAYKAGDDLPGSVGCGVMGSQIVFSGGLKPCIPYGLGAIKNESAVWHTDVYALETSDPDNNIIRKMDGSLQQGKFSPLMVELGGKLYALSYRLVADPPSFEVFDPKMGTWSSLPQPPFFQPRSIYYQHAPFSYAIAGTKMFVSHENCPVFCFDVAHPNREWRLVPTMCGGGPFPFAHKSLVLDLPEGHHDKTKILFAYTHDRWCLGVYLLSLYENQESITRIGDLELPMLPHELGVAKGCDFVHIGGHKACLVVPELEVPYKQGPKYELGTHKTWGVAIAFQFHLDIAKVDKDKNNCLKLQFMPPCIFQCHTTPSTLPCPETVGCFVL</sequence>
<evidence type="ECO:0000313" key="2">
    <source>
        <dbReference type="EMBL" id="KAK9929497.1"/>
    </source>
</evidence>
<comment type="caution">
    <text evidence="2">The sequence shown here is derived from an EMBL/GenBank/DDBJ whole genome shotgun (WGS) entry which is preliminary data.</text>
</comment>
<evidence type="ECO:0000256" key="1">
    <source>
        <dbReference type="SAM" id="MobiDB-lite"/>
    </source>
</evidence>
<dbReference type="Gene3D" id="2.130.10.80">
    <property type="entry name" value="Galactose oxidase/kelch, beta-propeller"/>
    <property type="match status" value="1"/>
</dbReference>
<feature type="region of interest" description="Disordered" evidence="1">
    <location>
        <begin position="1"/>
        <end position="35"/>
    </location>
</feature>
<accession>A0AAW1WXW3</accession>
<dbReference type="SUPFAM" id="SSF117281">
    <property type="entry name" value="Kelch motif"/>
    <property type="match status" value="1"/>
</dbReference>
<dbReference type="EMBL" id="JBEDUW010000005">
    <property type="protein sequence ID" value="KAK9929497.1"/>
    <property type="molecule type" value="Genomic_DNA"/>
</dbReference>